<dbReference type="InterPro" id="IPR013057">
    <property type="entry name" value="AA_transpt_TM"/>
</dbReference>
<evidence type="ECO:0000256" key="4">
    <source>
        <dbReference type="ARBA" id="ARBA00022692"/>
    </source>
</evidence>
<keyword evidence="3" id="KW-0813">Transport</keyword>
<feature type="transmembrane region" description="Helical" evidence="16">
    <location>
        <begin position="484"/>
        <end position="505"/>
    </location>
</feature>
<keyword evidence="8 16" id="KW-1133">Transmembrane helix</keyword>
<evidence type="ECO:0000256" key="14">
    <source>
        <dbReference type="ARBA" id="ARBA00038442"/>
    </source>
</evidence>
<dbReference type="EMBL" id="JAWDGP010007997">
    <property type="protein sequence ID" value="KAK3697790.1"/>
    <property type="molecule type" value="Genomic_DNA"/>
</dbReference>
<feature type="transmembrane region" description="Helical" evidence="16">
    <location>
        <begin position="145"/>
        <end position="172"/>
    </location>
</feature>
<proteinExistence type="inferred from homology"/>
<evidence type="ECO:0000256" key="12">
    <source>
        <dbReference type="ARBA" id="ARBA00023180"/>
    </source>
</evidence>
<evidence type="ECO:0000256" key="13">
    <source>
        <dbReference type="ARBA" id="ARBA00023228"/>
    </source>
</evidence>
<evidence type="ECO:0000256" key="7">
    <source>
        <dbReference type="ARBA" id="ARBA00022970"/>
    </source>
</evidence>
<sequence length="509" mass="56848">MSVGPTKRVQNLRSPHEMDHNAATEEDESSSLLRSSPTQWSSYGPSPDLPSLQDDPSLDIVISSDLESSRSQSSVVTIFAMWNTMMGTSLLSMPWAIKQAGYVNGIVLLVVMAGIMAYTSYRVLTAGRSLANNVLSEFSDVVRVYLGRFFEVAAIICSLLALIGGCIVYWILMSNFLYHIGLFIKAHVDGSHGQHDNQSYFRTWPHFSDASCDNETVVIHPHKTTFERIWNETITVPLFLIVVLFPIINFKSPTFFTKFNSLGTLSVIYLIVFVIVKASKWGINLDLNNHHISLPQYSSEFEWSFPALTGVSALAYFLQNAVIAIVRNQKYPENNTRDLVIAYACVCVTYTLMGALFYAVFPLAKSCIEDNFLNNIASDDPMAFVARIGLFFQMSCVFPLLTFIIRAQLLQFICGSVWPSAMHVLILNAVLVLVSVIFAIFMPKIGHIISFVGAFCGFTYAIALPCAVYIFACRRDGNLTFFKLIFHGFLIFLGFTNFVAQFVIIGHTK</sequence>
<dbReference type="GO" id="GO:0015179">
    <property type="term" value="F:L-amino acid transmembrane transporter activity"/>
    <property type="evidence" value="ECO:0007669"/>
    <property type="project" value="TreeGrafter"/>
</dbReference>
<feature type="transmembrane region" description="Helical" evidence="16">
    <location>
        <begin position="448"/>
        <end position="472"/>
    </location>
</feature>
<feature type="transmembrane region" description="Helical" evidence="16">
    <location>
        <begin position="75"/>
        <end position="97"/>
    </location>
</feature>
<keyword evidence="6" id="KW-0967">Endosome</keyword>
<comment type="subcellular location">
    <subcellularLocation>
        <location evidence="1">Late endosome membrane</location>
        <topology evidence="1">Multi-pass membrane protein</topology>
    </subcellularLocation>
    <subcellularLocation>
        <location evidence="2">Lysosome membrane</location>
        <topology evidence="2">Multi-pass membrane protein</topology>
    </subcellularLocation>
</comment>
<feature type="compositionally biased region" description="Low complexity" evidence="15">
    <location>
        <begin position="30"/>
        <end position="54"/>
    </location>
</feature>
<feature type="transmembrane region" description="Helical" evidence="16">
    <location>
        <begin position="262"/>
        <end position="283"/>
    </location>
</feature>
<gene>
    <name evidence="18" type="ORF">RRG08_026419</name>
</gene>
<evidence type="ECO:0000259" key="17">
    <source>
        <dbReference type="Pfam" id="PF01490"/>
    </source>
</evidence>
<keyword evidence="13" id="KW-0458">Lysosome</keyword>
<feature type="transmembrane region" description="Helical" evidence="16">
    <location>
        <begin position="417"/>
        <end position="442"/>
    </location>
</feature>
<feature type="domain" description="Amino acid transporter transmembrane" evidence="17">
    <location>
        <begin position="75"/>
        <end position="500"/>
    </location>
</feature>
<keyword evidence="5" id="KW-0479">Metal-binding</keyword>
<dbReference type="Proteomes" id="UP001283361">
    <property type="component" value="Unassembled WGS sequence"/>
</dbReference>
<dbReference type="GO" id="GO:0031902">
    <property type="term" value="C:late endosome membrane"/>
    <property type="evidence" value="ECO:0007669"/>
    <property type="project" value="UniProtKB-SubCell"/>
</dbReference>
<feature type="region of interest" description="Disordered" evidence="15">
    <location>
        <begin position="1"/>
        <end position="54"/>
    </location>
</feature>
<evidence type="ECO:0000256" key="6">
    <source>
        <dbReference type="ARBA" id="ARBA00022753"/>
    </source>
</evidence>
<dbReference type="PANTHER" id="PTHR22950:SF244">
    <property type="entry name" value="NEUTRAL AMINO ACID TRANSPORTER 9"/>
    <property type="match status" value="1"/>
</dbReference>
<evidence type="ECO:0000256" key="5">
    <source>
        <dbReference type="ARBA" id="ARBA00022723"/>
    </source>
</evidence>
<evidence type="ECO:0000256" key="9">
    <source>
        <dbReference type="ARBA" id="ARBA00023053"/>
    </source>
</evidence>
<dbReference type="PANTHER" id="PTHR22950">
    <property type="entry name" value="AMINO ACID TRANSPORTER"/>
    <property type="match status" value="1"/>
</dbReference>
<dbReference type="AlphaFoldDB" id="A0AAE0XNK4"/>
<keyword evidence="9" id="KW-0915">Sodium</keyword>
<evidence type="ECO:0000256" key="16">
    <source>
        <dbReference type="SAM" id="Phobius"/>
    </source>
</evidence>
<evidence type="ECO:0000256" key="8">
    <source>
        <dbReference type="ARBA" id="ARBA00022989"/>
    </source>
</evidence>
<feature type="transmembrane region" description="Helical" evidence="16">
    <location>
        <begin position="103"/>
        <end position="124"/>
    </location>
</feature>
<organism evidence="18 19">
    <name type="scientific">Elysia crispata</name>
    <name type="common">lettuce slug</name>
    <dbReference type="NCBI Taxonomy" id="231223"/>
    <lineage>
        <taxon>Eukaryota</taxon>
        <taxon>Metazoa</taxon>
        <taxon>Spiralia</taxon>
        <taxon>Lophotrochozoa</taxon>
        <taxon>Mollusca</taxon>
        <taxon>Gastropoda</taxon>
        <taxon>Heterobranchia</taxon>
        <taxon>Euthyneura</taxon>
        <taxon>Panpulmonata</taxon>
        <taxon>Sacoglossa</taxon>
        <taxon>Placobranchoidea</taxon>
        <taxon>Plakobranchidae</taxon>
        <taxon>Elysia</taxon>
    </lineage>
</organism>
<feature type="transmembrane region" description="Helical" evidence="16">
    <location>
        <begin position="303"/>
        <end position="327"/>
    </location>
</feature>
<evidence type="ECO:0000256" key="3">
    <source>
        <dbReference type="ARBA" id="ARBA00022448"/>
    </source>
</evidence>
<feature type="transmembrane region" description="Helical" evidence="16">
    <location>
        <begin position="229"/>
        <end position="250"/>
    </location>
</feature>
<keyword evidence="4 16" id="KW-0812">Transmembrane</keyword>
<reference evidence="18" key="1">
    <citation type="journal article" date="2023" name="G3 (Bethesda)">
        <title>A reference genome for the long-term kleptoplast-retaining sea slug Elysia crispata morphotype clarki.</title>
        <authorList>
            <person name="Eastman K.E."/>
            <person name="Pendleton A.L."/>
            <person name="Shaikh M.A."/>
            <person name="Suttiyut T."/>
            <person name="Ogas R."/>
            <person name="Tomko P."/>
            <person name="Gavelis G."/>
            <person name="Widhalm J.R."/>
            <person name="Wisecaver J.H."/>
        </authorList>
    </citation>
    <scope>NUCLEOTIDE SEQUENCE</scope>
    <source>
        <strain evidence="18">ECLA1</strain>
    </source>
</reference>
<feature type="transmembrane region" description="Helical" evidence="16">
    <location>
        <begin position="339"/>
        <end position="364"/>
    </location>
</feature>
<dbReference type="GO" id="GO:0046872">
    <property type="term" value="F:metal ion binding"/>
    <property type="evidence" value="ECO:0007669"/>
    <property type="project" value="UniProtKB-KW"/>
</dbReference>
<name>A0AAE0XNK4_9GAST</name>
<protein>
    <recommendedName>
        <fullName evidence="17">Amino acid transporter transmembrane domain-containing protein</fullName>
    </recommendedName>
</protein>
<dbReference type="Pfam" id="PF01490">
    <property type="entry name" value="Aa_trans"/>
    <property type="match status" value="1"/>
</dbReference>
<feature type="compositionally biased region" description="Basic and acidic residues" evidence="15">
    <location>
        <begin position="14"/>
        <end position="23"/>
    </location>
</feature>
<evidence type="ECO:0000313" key="18">
    <source>
        <dbReference type="EMBL" id="KAK3697790.1"/>
    </source>
</evidence>
<keyword evidence="19" id="KW-1185">Reference proteome</keyword>
<comment type="caution">
    <text evidence="18">The sequence shown here is derived from an EMBL/GenBank/DDBJ whole genome shotgun (WGS) entry which is preliminary data.</text>
</comment>
<evidence type="ECO:0000256" key="15">
    <source>
        <dbReference type="SAM" id="MobiDB-lite"/>
    </source>
</evidence>
<comment type="similarity">
    <text evidence="14">Belongs to the amino acid/polyamine transporter 2 family. SLC38A9 subfamily.</text>
</comment>
<accession>A0AAE0XNK4</accession>
<keyword evidence="12" id="KW-0325">Glycoprotein</keyword>
<keyword evidence="11" id="KW-1015">Disulfide bond</keyword>
<keyword evidence="10 16" id="KW-0472">Membrane</keyword>
<evidence type="ECO:0000256" key="1">
    <source>
        <dbReference type="ARBA" id="ARBA00004107"/>
    </source>
</evidence>
<keyword evidence="7" id="KW-0029">Amino-acid transport</keyword>
<evidence type="ECO:0000256" key="11">
    <source>
        <dbReference type="ARBA" id="ARBA00023157"/>
    </source>
</evidence>
<evidence type="ECO:0000256" key="10">
    <source>
        <dbReference type="ARBA" id="ARBA00023136"/>
    </source>
</evidence>
<dbReference type="GO" id="GO:0005765">
    <property type="term" value="C:lysosomal membrane"/>
    <property type="evidence" value="ECO:0007669"/>
    <property type="project" value="UniProtKB-SubCell"/>
</dbReference>
<evidence type="ECO:0000313" key="19">
    <source>
        <dbReference type="Proteomes" id="UP001283361"/>
    </source>
</evidence>
<feature type="transmembrane region" description="Helical" evidence="16">
    <location>
        <begin position="384"/>
        <end position="405"/>
    </location>
</feature>
<evidence type="ECO:0000256" key="2">
    <source>
        <dbReference type="ARBA" id="ARBA00004155"/>
    </source>
</evidence>